<dbReference type="SMART" id="SM00046">
    <property type="entry name" value="DAGKc"/>
    <property type="match status" value="1"/>
</dbReference>
<organism evidence="10 11">
    <name type="scientific">Modestobacter versicolor</name>
    <dbReference type="NCBI Taxonomy" id="429133"/>
    <lineage>
        <taxon>Bacteria</taxon>
        <taxon>Bacillati</taxon>
        <taxon>Actinomycetota</taxon>
        <taxon>Actinomycetes</taxon>
        <taxon>Geodermatophilales</taxon>
        <taxon>Geodermatophilaceae</taxon>
        <taxon>Modestobacter</taxon>
    </lineage>
</organism>
<dbReference type="RefSeq" id="WP_343056568.1">
    <property type="nucleotide sequence ID" value="NZ_JACIBU010000001.1"/>
</dbReference>
<dbReference type="Gene3D" id="2.60.200.40">
    <property type="match status" value="1"/>
</dbReference>
<keyword evidence="6" id="KW-0067">ATP-binding</keyword>
<dbReference type="PANTHER" id="PTHR12358:SF106">
    <property type="entry name" value="LIPID KINASE YEGS"/>
    <property type="match status" value="1"/>
</dbReference>
<dbReference type="InterPro" id="IPR045540">
    <property type="entry name" value="YegS/DAGK_C"/>
</dbReference>
<keyword evidence="7" id="KW-0594">Phospholipid biosynthesis</keyword>
<dbReference type="InterPro" id="IPR016064">
    <property type="entry name" value="NAD/diacylglycerol_kinase_sf"/>
</dbReference>
<dbReference type="EMBL" id="JACIBU010000001">
    <property type="protein sequence ID" value="MBB3675239.1"/>
    <property type="molecule type" value="Genomic_DNA"/>
</dbReference>
<evidence type="ECO:0000256" key="5">
    <source>
        <dbReference type="ARBA" id="ARBA00022777"/>
    </source>
</evidence>
<keyword evidence="5 10" id="KW-0418">Kinase</keyword>
<feature type="domain" description="DAGKc" evidence="9">
    <location>
        <begin position="3"/>
        <end position="137"/>
    </location>
</feature>
<evidence type="ECO:0000256" key="3">
    <source>
        <dbReference type="ARBA" id="ARBA00022679"/>
    </source>
</evidence>
<evidence type="ECO:0000256" key="7">
    <source>
        <dbReference type="ARBA" id="ARBA00023209"/>
    </source>
</evidence>
<dbReference type="SUPFAM" id="SSF111331">
    <property type="entry name" value="NAD kinase/diacylglycerol kinase-like"/>
    <property type="match status" value="1"/>
</dbReference>
<comment type="caution">
    <text evidence="10">The sequence shown here is derived from an EMBL/GenBank/DDBJ whole genome shotgun (WGS) entry which is preliminary data.</text>
</comment>
<accession>A0A839XXC7</accession>
<dbReference type="Proteomes" id="UP000580718">
    <property type="component" value="Unassembled WGS sequence"/>
</dbReference>
<reference evidence="10 11" key="1">
    <citation type="submission" date="2020-08" db="EMBL/GenBank/DDBJ databases">
        <title>Sequencing the genomes of 1000 actinobacteria strains.</title>
        <authorList>
            <person name="Klenk H.-P."/>
        </authorList>
    </citation>
    <scope>NUCLEOTIDE SEQUENCE [LARGE SCALE GENOMIC DNA]</scope>
    <source>
        <strain evidence="10 11">DSM 16678</strain>
    </source>
</reference>
<evidence type="ECO:0000256" key="8">
    <source>
        <dbReference type="ARBA" id="ARBA00023264"/>
    </source>
</evidence>
<keyword evidence="7" id="KW-0443">Lipid metabolism</keyword>
<proteinExistence type="inferred from homology"/>
<sequence>MPVPLPEVAVLVNGAAGRGRALRARAAVTDALTAAGVRPRVLAAADRDDAARQAAAAVADGVAAVAALGGDGAAHAVLQAVAGTGTPLGVLPAGTGNDLALALGVPADPVAAARALAEDVLTGTARRIDAARTGDRWWATVLCCGFDSAVTDRANRLRWPRGPRRYDIAILAELARLRPRPVALTVDGAGSERDVTLVAVANTAWYGGGLRIAPGADPADGLLEVVVVGPVSRRELVRTRPRLAAGTHVGHPAVTVLRGREVSLHGAGLTTYADGEPVCALPALTVCVPGAVGVVGTGRT</sequence>
<protein>
    <submittedName>
        <fullName evidence="10">Diacylglycerol kinase (ATP)</fullName>
        <ecNumber evidence="10">2.7.1.107</ecNumber>
    </submittedName>
</protein>
<comment type="cofactor">
    <cofactor evidence="1">
        <name>Mg(2+)</name>
        <dbReference type="ChEBI" id="CHEBI:18420"/>
    </cofactor>
</comment>
<dbReference type="AlphaFoldDB" id="A0A839XXC7"/>
<dbReference type="Gene3D" id="3.40.50.10330">
    <property type="entry name" value="Probable inorganic polyphosphate/atp-NAD kinase, domain 1"/>
    <property type="match status" value="1"/>
</dbReference>
<evidence type="ECO:0000259" key="9">
    <source>
        <dbReference type="PROSITE" id="PS50146"/>
    </source>
</evidence>
<dbReference type="GO" id="GO:0005886">
    <property type="term" value="C:plasma membrane"/>
    <property type="evidence" value="ECO:0007669"/>
    <property type="project" value="TreeGrafter"/>
</dbReference>
<dbReference type="PROSITE" id="PS50146">
    <property type="entry name" value="DAGK"/>
    <property type="match status" value="1"/>
</dbReference>
<dbReference type="Pfam" id="PF19279">
    <property type="entry name" value="YegS_C"/>
    <property type="match status" value="1"/>
</dbReference>
<keyword evidence="4" id="KW-0547">Nucleotide-binding</keyword>
<dbReference type="InterPro" id="IPR050187">
    <property type="entry name" value="Lipid_Phosphate_FormReg"/>
</dbReference>
<name>A0A839XXC7_9ACTN</name>
<dbReference type="GO" id="GO:0004143">
    <property type="term" value="F:ATP-dependent diacylglycerol kinase activity"/>
    <property type="evidence" value="ECO:0007669"/>
    <property type="project" value="UniProtKB-EC"/>
</dbReference>
<dbReference type="EC" id="2.7.1.107" evidence="10"/>
<dbReference type="GO" id="GO:0005524">
    <property type="term" value="F:ATP binding"/>
    <property type="evidence" value="ECO:0007669"/>
    <property type="project" value="UniProtKB-KW"/>
</dbReference>
<evidence type="ECO:0000256" key="4">
    <source>
        <dbReference type="ARBA" id="ARBA00022741"/>
    </source>
</evidence>
<evidence type="ECO:0000256" key="6">
    <source>
        <dbReference type="ARBA" id="ARBA00022840"/>
    </source>
</evidence>
<keyword evidence="8" id="KW-1208">Phospholipid metabolism</keyword>
<dbReference type="Pfam" id="PF00781">
    <property type="entry name" value="DAGK_cat"/>
    <property type="match status" value="1"/>
</dbReference>
<evidence type="ECO:0000313" key="11">
    <source>
        <dbReference type="Proteomes" id="UP000580718"/>
    </source>
</evidence>
<keyword evidence="3 10" id="KW-0808">Transferase</keyword>
<evidence type="ECO:0000256" key="1">
    <source>
        <dbReference type="ARBA" id="ARBA00001946"/>
    </source>
</evidence>
<gene>
    <name evidence="10" type="ORF">FHX36_000974</name>
</gene>
<dbReference type="InterPro" id="IPR017438">
    <property type="entry name" value="ATP-NAD_kinase_N"/>
</dbReference>
<dbReference type="GO" id="GO:0008654">
    <property type="term" value="P:phospholipid biosynthetic process"/>
    <property type="evidence" value="ECO:0007669"/>
    <property type="project" value="UniProtKB-KW"/>
</dbReference>
<dbReference type="PANTHER" id="PTHR12358">
    <property type="entry name" value="SPHINGOSINE KINASE"/>
    <property type="match status" value="1"/>
</dbReference>
<comment type="similarity">
    <text evidence="2">Belongs to the diacylglycerol/lipid kinase family.</text>
</comment>
<keyword evidence="7" id="KW-0444">Lipid biosynthesis</keyword>
<evidence type="ECO:0000256" key="2">
    <source>
        <dbReference type="ARBA" id="ARBA00005983"/>
    </source>
</evidence>
<dbReference type="InterPro" id="IPR001206">
    <property type="entry name" value="Diacylglycerol_kinase_cat_dom"/>
</dbReference>
<evidence type="ECO:0000313" key="10">
    <source>
        <dbReference type="EMBL" id="MBB3675239.1"/>
    </source>
</evidence>